<proteinExistence type="predicted"/>
<organism evidence="1 2">
    <name type="scientific">Mycoplasmopsis felis</name>
    <dbReference type="NCBI Taxonomy" id="33923"/>
    <lineage>
        <taxon>Bacteria</taxon>
        <taxon>Bacillati</taxon>
        <taxon>Mycoplasmatota</taxon>
        <taxon>Mycoplasmoidales</taxon>
        <taxon>Metamycoplasmataceae</taxon>
        <taxon>Mycoplasmopsis</taxon>
    </lineage>
</organism>
<dbReference type="KEGG" id="mfel:JPM2_0430"/>
<accession>A0A809RUP0</accession>
<sequence length="36" mass="4329">MLFDKDNLIKLKYATNEQEIVDLLNEYLTKEKEVVQ</sequence>
<dbReference type="AlphaFoldDB" id="A0A809RUP0"/>
<evidence type="ECO:0000313" key="1">
    <source>
        <dbReference type="EMBL" id="BBU47350.1"/>
    </source>
</evidence>
<gene>
    <name evidence="1" type="ORF">JPM2_0430</name>
</gene>
<dbReference type="Proteomes" id="UP000464317">
    <property type="component" value="Chromosome"/>
</dbReference>
<reference evidence="1 2" key="1">
    <citation type="submission" date="2020-01" db="EMBL/GenBank/DDBJ databases">
        <title>Complete genome sequence of Mycoplasma felis strain Myco-2.</title>
        <authorList>
            <person name="Kinoshita Y."/>
            <person name="Niwa H."/>
            <person name="Uchida-Fujii E."/>
            <person name="Nukada T."/>
        </authorList>
    </citation>
    <scope>NUCLEOTIDE SEQUENCE [LARGE SCALE GENOMIC DNA]</scope>
    <source>
        <strain evidence="1 2">Myco-2</strain>
    </source>
</reference>
<protein>
    <submittedName>
        <fullName evidence="1">Uncharacterized protein</fullName>
    </submittedName>
</protein>
<dbReference type="EMBL" id="AP022325">
    <property type="protein sequence ID" value="BBU47350.1"/>
    <property type="molecule type" value="Genomic_DNA"/>
</dbReference>
<keyword evidence="2" id="KW-1185">Reference proteome</keyword>
<name>A0A809RUP0_9BACT</name>
<evidence type="ECO:0000313" key="2">
    <source>
        <dbReference type="Proteomes" id="UP000464317"/>
    </source>
</evidence>